<feature type="domain" description="SLBB" evidence="17">
    <location>
        <begin position="134"/>
        <end position="214"/>
    </location>
</feature>
<evidence type="ECO:0000256" key="6">
    <source>
        <dbReference type="ARBA" id="ARBA00022692"/>
    </source>
</evidence>
<feature type="transmembrane region" description="Helical" evidence="15">
    <location>
        <begin position="231"/>
        <end position="252"/>
    </location>
</feature>
<protein>
    <submittedName>
        <fullName evidence="18">Polysaccharide export outer membrane protein</fullName>
    </submittedName>
</protein>
<comment type="similarity">
    <text evidence="2">Belongs to the BexD/CtrA/VexA family.</text>
</comment>
<dbReference type="Pfam" id="PF22461">
    <property type="entry name" value="SLBB_2"/>
    <property type="match status" value="1"/>
</dbReference>
<keyword evidence="14" id="KW-0449">Lipoprotein</keyword>
<dbReference type="PROSITE" id="PS51257">
    <property type="entry name" value="PROKAR_LIPOPROTEIN"/>
    <property type="match status" value="1"/>
</dbReference>
<keyword evidence="5" id="KW-0762">Sugar transport</keyword>
<evidence type="ECO:0000256" key="5">
    <source>
        <dbReference type="ARBA" id="ARBA00022597"/>
    </source>
</evidence>
<evidence type="ECO:0000259" key="17">
    <source>
        <dbReference type="Pfam" id="PF22461"/>
    </source>
</evidence>
<accession>A0ABM7NVR7</accession>
<dbReference type="Pfam" id="PF02563">
    <property type="entry name" value="Poly_export"/>
    <property type="match status" value="1"/>
</dbReference>
<comment type="subcellular location">
    <subcellularLocation>
        <location evidence="1">Cell outer membrane</location>
        <topology evidence="1">Multi-pass membrane protein</topology>
    </subcellularLocation>
</comment>
<evidence type="ECO:0000313" key="18">
    <source>
        <dbReference type="EMBL" id="BCS84605.1"/>
    </source>
</evidence>
<keyword evidence="13" id="KW-0998">Cell outer membrane</keyword>
<keyword evidence="15" id="KW-1133">Transmembrane helix</keyword>
<keyword evidence="11 15" id="KW-0472">Membrane</keyword>
<dbReference type="InterPro" id="IPR054765">
    <property type="entry name" value="SLBB_dom"/>
</dbReference>
<keyword evidence="19" id="KW-1185">Reference proteome</keyword>
<dbReference type="PANTHER" id="PTHR33619">
    <property type="entry name" value="POLYSACCHARIDE EXPORT PROTEIN GFCE-RELATED"/>
    <property type="match status" value="1"/>
</dbReference>
<keyword evidence="7" id="KW-0732">Signal</keyword>
<evidence type="ECO:0000256" key="3">
    <source>
        <dbReference type="ARBA" id="ARBA00022448"/>
    </source>
</evidence>
<evidence type="ECO:0000256" key="7">
    <source>
        <dbReference type="ARBA" id="ARBA00022729"/>
    </source>
</evidence>
<dbReference type="Proteomes" id="UP001319045">
    <property type="component" value="Chromosome"/>
</dbReference>
<organism evidence="18 19">
    <name type="scientific">Prevotella herbatica</name>
    <dbReference type="NCBI Taxonomy" id="2801997"/>
    <lineage>
        <taxon>Bacteria</taxon>
        <taxon>Pseudomonadati</taxon>
        <taxon>Bacteroidota</taxon>
        <taxon>Bacteroidia</taxon>
        <taxon>Bacteroidales</taxon>
        <taxon>Prevotellaceae</taxon>
        <taxon>Prevotella</taxon>
    </lineage>
</organism>
<evidence type="ECO:0000256" key="1">
    <source>
        <dbReference type="ARBA" id="ARBA00004571"/>
    </source>
</evidence>
<keyword evidence="9" id="KW-0406">Ion transport</keyword>
<dbReference type="RefSeq" id="WP_207154768.1">
    <property type="nucleotide sequence ID" value="NZ_AP024484.1"/>
</dbReference>
<sequence length="253" mass="28182">MTRTIKSIFFIAIIILFASCKTVDKVNYMQDIKANDIINATPKEIRLLPGDKISIFVKSKDEVLTEHFNISLPNMQKTLSYTIDPNGEVDFPMIGKIKLSGKSRSEAAETIKSKLVEEYGVKDAIVTLDFANLRVSVLGEVNKPGSINIDKDNINILEALSMAGDMTIYGKRNDIMVVRDNGNQKETYIVNLTSAKETMSSPAYYLKQNDIVYVPANKTRQRQTTINGNNVLSTSFWVSVASLITTIAVVIFK</sequence>
<gene>
    <name evidence="18" type="ORF">prwr041_04980</name>
</gene>
<evidence type="ECO:0000313" key="19">
    <source>
        <dbReference type="Proteomes" id="UP001319045"/>
    </source>
</evidence>
<evidence type="ECO:0000256" key="8">
    <source>
        <dbReference type="ARBA" id="ARBA00023047"/>
    </source>
</evidence>
<evidence type="ECO:0000256" key="10">
    <source>
        <dbReference type="ARBA" id="ARBA00023114"/>
    </source>
</evidence>
<reference evidence="18 19" key="1">
    <citation type="journal article" date="2022" name="Int. J. Syst. Evol. Microbiol.">
        <title>Prevotella herbatica sp. nov., a plant polysaccharide-decomposing anaerobic bacterium isolated from a methanogenic reactor.</title>
        <authorList>
            <person name="Uek A."/>
            <person name="Tonouchi A."/>
            <person name="Kaku N."/>
            <person name="Ueki K."/>
        </authorList>
    </citation>
    <scope>NUCLEOTIDE SEQUENCE [LARGE SCALE GENOMIC DNA]</scope>
    <source>
        <strain evidence="18 19">WR041</strain>
    </source>
</reference>
<keyword evidence="12" id="KW-0564">Palmitate</keyword>
<feature type="domain" description="Polysaccharide export protein N-terminal" evidence="16">
    <location>
        <begin position="40"/>
        <end position="128"/>
    </location>
</feature>
<name>A0ABM7NVR7_9BACT</name>
<keyword evidence="4" id="KW-1134">Transmembrane beta strand</keyword>
<evidence type="ECO:0000256" key="2">
    <source>
        <dbReference type="ARBA" id="ARBA00009450"/>
    </source>
</evidence>
<keyword evidence="3" id="KW-0813">Transport</keyword>
<evidence type="ECO:0000256" key="9">
    <source>
        <dbReference type="ARBA" id="ARBA00023065"/>
    </source>
</evidence>
<keyword evidence="8" id="KW-0625">Polysaccharide transport</keyword>
<dbReference type="EMBL" id="AP024484">
    <property type="protein sequence ID" value="BCS84605.1"/>
    <property type="molecule type" value="Genomic_DNA"/>
</dbReference>
<dbReference type="PANTHER" id="PTHR33619:SF3">
    <property type="entry name" value="POLYSACCHARIDE EXPORT PROTEIN GFCE-RELATED"/>
    <property type="match status" value="1"/>
</dbReference>
<evidence type="ECO:0000256" key="4">
    <source>
        <dbReference type="ARBA" id="ARBA00022452"/>
    </source>
</evidence>
<dbReference type="InterPro" id="IPR049712">
    <property type="entry name" value="Poly_export"/>
</dbReference>
<evidence type="ECO:0000256" key="12">
    <source>
        <dbReference type="ARBA" id="ARBA00023139"/>
    </source>
</evidence>
<evidence type="ECO:0000256" key="11">
    <source>
        <dbReference type="ARBA" id="ARBA00023136"/>
    </source>
</evidence>
<dbReference type="Gene3D" id="3.10.560.10">
    <property type="entry name" value="Outer membrane lipoprotein wza domain like"/>
    <property type="match status" value="1"/>
</dbReference>
<evidence type="ECO:0000256" key="15">
    <source>
        <dbReference type="SAM" id="Phobius"/>
    </source>
</evidence>
<keyword evidence="6 15" id="KW-0812">Transmembrane</keyword>
<evidence type="ECO:0000259" key="16">
    <source>
        <dbReference type="Pfam" id="PF02563"/>
    </source>
</evidence>
<evidence type="ECO:0000256" key="14">
    <source>
        <dbReference type="ARBA" id="ARBA00023288"/>
    </source>
</evidence>
<keyword evidence="10" id="KW-0626">Porin</keyword>
<dbReference type="InterPro" id="IPR003715">
    <property type="entry name" value="Poly_export_N"/>
</dbReference>
<evidence type="ECO:0000256" key="13">
    <source>
        <dbReference type="ARBA" id="ARBA00023237"/>
    </source>
</evidence>
<proteinExistence type="inferred from homology"/>